<proteinExistence type="predicted"/>
<sequence>MDSNNMVHTLELTSESFNKATGLFEALKHHISIQGVVTGSIAGRIFLSKDCSSALLTNPQGIFIGGSPENHLFFVEANTLLKEELLPCRASAGKLDYVLFYPTDNYWEEAIGEVMKDLLPMKSGRMTFSHDLDHVQSSFYDGVFPVTGSLLKQQDLTGLDGVVSEIQEGWPSIEAFEDNGFGCVAIQDTKEGSTIISWCLTDWVVGNECEFGIETVESFRGNGWARKTASGALLLAKQRGLKRVGWQCWSNNIGSQKTALSAGFELLADFPVMFGWNRPLNNLLVNGNHYMRGNSKYGVEKNYARAAWSYAQALDKGSDWNGDAALYWNASCMFYLTGETERAKHYYNTAVEKGWKDIYQPHYHEHVYREQDSEQIARILAEPSET</sequence>
<protein>
    <recommendedName>
        <fullName evidence="3">GNAT family N-acetyltransferase</fullName>
    </recommendedName>
</protein>
<gene>
    <name evidence="1" type="ORF">J2Z66_008169</name>
</gene>
<evidence type="ECO:0000313" key="1">
    <source>
        <dbReference type="EMBL" id="MBP1996521.1"/>
    </source>
</evidence>
<keyword evidence="2" id="KW-1185">Reference proteome</keyword>
<name>A0ABS4JBQ1_9BACL</name>
<evidence type="ECO:0008006" key="3">
    <source>
        <dbReference type="Google" id="ProtNLM"/>
    </source>
</evidence>
<dbReference type="EMBL" id="JAGGLB010000051">
    <property type="protein sequence ID" value="MBP1996521.1"/>
    <property type="molecule type" value="Genomic_DNA"/>
</dbReference>
<dbReference type="InterPro" id="IPR016181">
    <property type="entry name" value="Acyl_CoA_acyltransferase"/>
</dbReference>
<reference evidence="1 2" key="1">
    <citation type="submission" date="2021-03" db="EMBL/GenBank/DDBJ databases">
        <title>Genomic Encyclopedia of Type Strains, Phase IV (KMG-IV): sequencing the most valuable type-strain genomes for metagenomic binning, comparative biology and taxonomic classification.</title>
        <authorList>
            <person name="Goeker M."/>
        </authorList>
    </citation>
    <scope>NUCLEOTIDE SEQUENCE [LARGE SCALE GENOMIC DNA]</scope>
    <source>
        <strain evidence="1 2">DSM 26048</strain>
    </source>
</reference>
<evidence type="ECO:0000313" key="2">
    <source>
        <dbReference type="Proteomes" id="UP001519287"/>
    </source>
</evidence>
<dbReference type="Gene3D" id="3.40.630.30">
    <property type="match status" value="1"/>
</dbReference>
<accession>A0ABS4JBQ1</accession>
<dbReference type="InterPro" id="IPR027365">
    <property type="entry name" value="GNAT_acetyltra_YdfB-like"/>
</dbReference>
<dbReference type="SUPFAM" id="SSF81901">
    <property type="entry name" value="HCP-like"/>
    <property type="match status" value="1"/>
</dbReference>
<dbReference type="RefSeq" id="WP_209979055.1">
    <property type="nucleotide sequence ID" value="NZ_JAGGLB010000051.1"/>
</dbReference>
<dbReference type="Proteomes" id="UP001519287">
    <property type="component" value="Unassembled WGS sequence"/>
</dbReference>
<organism evidence="1 2">
    <name type="scientific">Paenibacillus eucommiae</name>
    <dbReference type="NCBI Taxonomy" id="1355755"/>
    <lineage>
        <taxon>Bacteria</taxon>
        <taxon>Bacillati</taxon>
        <taxon>Bacillota</taxon>
        <taxon>Bacilli</taxon>
        <taxon>Bacillales</taxon>
        <taxon>Paenibacillaceae</taxon>
        <taxon>Paenibacillus</taxon>
    </lineage>
</organism>
<comment type="caution">
    <text evidence="1">The sequence shown here is derived from an EMBL/GenBank/DDBJ whole genome shotgun (WGS) entry which is preliminary data.</text>
</comment>
<dbReference type="SUPFAM" id="SSF55729">
    <property type="entry name" value="Acyl-CoA N-acyltransferases (Nat)"/>
    <property type="match status" value="1"/>
</dbReference>
<dbReference type="Pfam" id="PF12746">
    <property type="entry name" value="GNAT_acetyltran"/>
    <property type="match status" value="1"/>
</dbReference>